<dbReference type="PANTHER" id="PTHR43213">
    <property type="entry name" value="BIFUNCTIONAL DTTP/UTP PYROPHOSPHATASE/METHYLTRANSFERASE PROTEIN-RELATED"/>
    <property type="match status" value="1"/>
</dbReference>
<keyword evidence="4" id="KW-0963">Cytoplasm</keyword>
<dbReference type="Gene3D" id="3.90.950.10">
    <property type="match status" value="1"/>
</dbReference>
<dbReference type="EC" id="3.6.1.9" evidence="4"/>
<dbReference type="Proteomes" id="UP001549164">
    <property type="component" value="Unassembled WGS sequence"/>
</dbReference>
<evidence type="ECO:0000256" key="1">
    <source>
        <dbReference type="ARBA" id="ARBA00001968"/>
    </source>
</evidence>
<proteinExistence type="inferred from homology"/>
<dbReference type="PANTHER" id="PTHR43213:SF5">
    <property type="entry name" value="BIFUNCTIONAL DTTP_UTP PYROPHOSPHATASE_METHYLTRANSFERASE PROTEIN-RELATED"/>
    <property type="match status" value="1"/>
</dbReference>
<protein>
    <recommendedName>
        <fullName evidence="4">Nucleoside triphosphate pyrophosphatase</fullName>
        <ecNumber evidence="4">3.6.1.9</ecNumber>
    </recommendedName>
    <alternativeName>
        <fullName evidence="4">Nucleotide pyrophosphatase</fullName>
        <shortName evidence="4">Nucleotide PPase</shortName>
    </alternativeName>
</protein>
<keyword evidence="6" id="KW-1185">Reference proteome</keyword>
<comment type="function">
    <text evidence="4">Nucleoside triphosphate pyrophosphatase. May have a dual role in cell division arrest and in preventing the incorporation of modified nucleotides into cellular nucleic acids.</text>
</comment>
<evidence type="ECO:0000313" key="5">
    <source>
        <dbReference type="EMBL" id="MET3598136.1"/>
    </source>
</evidence>
<evidence type="ECO:0000256" key="3">
    <source>
        <dbReference type="ARBA" id="ARBA00023080"/>
    </source>
</evidence>
<dbReference type="HAMAP" id="MF_00528">
    <property type="entry name" value="Maf"/>
    <property type="match status" value="1"/>
</dbReference>
<dbReference type="CDD" id="cd00555">
    <property type="entry name" value="Maf"/>
    <property type="match status" value="1"/>
</dbReference>
<dbReference type="InterPro" id="IPR029001">
    <property type="entry name" value="ITPase-like_fam"/>
</dbReference>
<dbReference type="SUPFAM" id="SSF52972">
    <property type="entry name" value="ITPase-like"/>
    <property type="match status" value="1"/>
</dbReference>
<reference evidence="5 6" key="1">
    <citation type="submission" date="2024-06" db="EMBL/GenBank/DDBJ databases">
        <title>Genomic Encyclopedia of Type Strains, Phase IV (KMG-IV): sequencing the most valuable type-strain genomes for metagenomic binning, comparative biology and taxonomic classification.</title>
        <authorList>
            <person name="Goeker M."/>
        </authorList>
    </citation>
    <scope>NUCLEOTIDE SEQUENCE [LARGE SCALE GENOMIC DNA]</scope>
    <source>
        <strain evidence="5 6">DSM 28102</strain>
    </source>
</reference>
<accession>A0ABV2I5F6</accession>
<dbReference type="EMBL" id="JBEPLY010000001">
    <property type="protein sequence ID" value="MET3598136.1"/>
    <property type="molecule type" value="Genomic_DNA"/>
</dbReference>
<comment type="cofactor">
    <cofactor evidence="1 4">
        <name>a divalent metal cation</name>
        <dbReference type="ChEBI" id="CHEBI:60240"/>
    </cofactor>
</comment>
<dbReference type="RefSeq" id="WP_354432630.1">
    <property type="nucleotide sequence ID" value="NZ_JBEPLY010000001.1"/>
</dbReference>
<evidence type="ECO:0000256" key="2">
    <source>
        <dbReference type="ARBA" id="ARBA00022801"/>
    </source>
</evidence>
<organism evidence="5 6">
    <name type="scientific">Martelella mangrovi</name>
    <dbReference type="NCBI Taxonomy" id="1397477"/>
    <lineage>
        <taxon>Bacteria</taxon>
        <taxon>Pseudomonadati</taxon>
        <taxon>Pseudomonadota</taxon>
        <taxon>Alphaproteobacteria</taxon>
        <taxon>Hyphomicrobiales</taxon>
        <taxon>Aurantimonadaceae</taxon>
        <taxon>Martelella</taxon>
    </lineage>
</organism>
<evidence type="ECO:0000313" key="6">
    <source>
        <dbReference type="Proteomes" id="UP001549164"/>
    </source>
</evidence>
<comment type="catalytic activity">
    <reaction evidence="4">
        <text>a 2'-deoxyribonucleoside 5'-triphosphate + H2O = a 2'-deoxyribonucleoside 5'-phosphate + diphosphate + H(+)</text>
        <dbReference type="Rhea" id="RHEA:44644"/>
        <dbReference type="ChEBI" id="CHEBI:15377"/>
        <dbReference type="ChEBI" id="CHEBI:15378"/>
        <dbReference type="ChEBI" id="CHEBI:33019"/>
        <dbReference type="ChEBI" id="CHEBI:61560"/>
        <dbReference type="ChEBI" id="CHEBI:65317"/>
        <dbReference type="EC" id="3.6.1.9"/>
    </reaction>
</comment>
<name>A0ABV2I5F6_9HYPH</name>
<gene>
    <name evidence="5" type="ORF">ABID12_000057</name>
</gene>
<keyword evidence="2 4" id="KW-0378">Hydrolase</keyword>
<dbReference type="InterPro" id="IPR003697">
    <property type="entry name" value="Maf-like"/>
</dbReference>
<keyword evidence="3 4" id="KW-0546">Nucleotide metabolism</keyword>
<comment type="catalytic activity">
    <reaction evidence="4">
        <text>a ribonucleoside 5'-triphosphate + H2O = a ribonucleoside 5'-phosphate + diphosphate + H(+)</text>
        <dbReference type="Rhea" id="RHEA:23996"/>
        <dbReference type="ChEBI" id="CHEBI:15377"/>
        <dbReference type="ChEBI" id="CHEBI:15378"/>
        <dbReference type="ChEBI" id="CHEBI:33019"/>
        <dbReference type="ChEBI" id="CHEBI:58043"/>
        <dbReference type="ChEBI" id="CHEBI:61557"/>
        <dbReference type="EC" id="3.6.1.9"/>
    </reaction>
</comment>
<sequence length="203" mass="22132">MKKAMNIPIILASTSPSRRALLTNARLSFSSMRPHVDERAVEAPFIKTGATPGFLAGLLSRAKALDVSKRAPGAFVIGGDQVMAFEGQPYSKPENRQEAHAHLRRLSGKTHYLMSAFAIARDGEILFEACETAALHMRVLDDAEIEAYLACISDETLCSSGVYQLEGPGVRLFDRIDGDFFTILGMPMLQLLAALRKLGALHD</sequence>
<comment type="subcellular location">
    <subcellularLocation>
        <location evidence="4">Cytoplasm</location>
    </subcellularLocation>
</comment>
<dbReference type="PIRSF" id="PIRSF006305">
    <property type="entry name" value="Maf"/>
    <property type="match status" value="1"/>
</dbReference>
<comment type="caution">
    <text evidence="5">The sequence shown here is derived from an EMBL/GenBank/DDBJ whole genome shotgun (WGS) entry which is preliminary data.</text>
</comment>
<feature type="active site" description="Proton acceptor" evidence="4">
    <location>
        <position position="80"/>
    </location>
</feature>
<dbReference type="Pfam" id="PF02545">
    <property type="entry name" value="Maf"/>
    <property type="match status" value="1"/>
</dbReference>
<dbReference type="NCBIfam" id="TIGR00172">
    <property type="entry name" value="maf"/>
    <property type="match status" value="1"/>
</dbReference>
<evidence type="ECO:0000256" key="4">
    <source>
        <dbReference type="HAMAP-Rule" id="MF_00528"/>
    </source>
</evidence>
<comment type="caution">
    <text evidence="4">Lacks conserved residue(s) required for the propagation of feature annotation.</text>
</comment>
<comment type="similarity">
    <text evidence="4">Belongs to the Maf family.</text>
</comment>